<dbReference type="EMBL" id="CP012357">
    <property type="protein sequence ID" value="AKX34621.1"/>
    <property type="molecule type" value="Genomic_DNA"/>
</dbReference>
<evidence type="ECO:0008006" key="4">
    <source>
        <dbReference type="Google" id="ProtNLM"/>
    </source>
</evidence>
<name>A0A0K1W361_9MOLU</name>
<keyword evidence="1" id="KW-0472">Membrane</keyword>
<evidence type="ECO:0000313" key="2">
    <source>
        <dbReference type="EMBL" id="AKX34621.1"/>
    </source>
</evidence>
<sequence length="227" mass="27494">MNIKENIFTNNFIKKHLFFLFCVISIFLNIFVFKICDFNCILILIHYDLIILIVIFTRYLIRLYKSKSYFEKISFKRKLTLYFLIFSLFIMFFLLIFTLSIDYSSFYNETYNVWSKIKENEEESVLFINSIVIFIIEIYLFSFFINSLSLLFYLFSTVIKIIYNLSASLKTNFVSLFTLLNFLFISIVKKIIIEAFNSFKHFLNIFKLLVSFKLNNLYSFYRWSMIP</sequence>
<dbReference type="PATRIC" id="fig|216942.3.peg.1026"/>
<keyword evidence="1" id="KW-1133">Transmembrane helix</keyword>
<reference evidence="2 3" key="1">
    <citation type="journal article" date="2015" name="Genome Announc.">
        <title>Complete Genome Sequence of Spiroplasma litorale TN-1T (DSM 21781), a Bacterium Isolated from a Green-Eyed Horsefly (Tabanus nigrovittatus).</title>
        <authorList>
            <person name="Lo W.S."/>
            <person name="Lai Y.C."/>
            <person name="Lien Y.W."/>
            <person name="Wang T.H."/>
            <person name="Kuo C.H."/>
        </authorList>
    </citation>
    <scope>NUCLEOTIDE SEQUENCE [LARGE SCALE GENOMIC DNA]</scope>
    <source>
        <strain evidence="2 3">TN-1</strain>
    </source>
</reference>
<keyword evidence="3" id="KW-1185">Reference proteome</keyword>
<dbReference type="KEGG" id="sll:SLITO_v1c10100"/>
<dbReference type="AlphaFoldDB" id="A0A0K1W361"/>
<accession>A0A0K1W361</accession>
<feature type="transmembrane region" description="Helical" evidence="1">
    <location>
        <begin position="81"/>
        <end position="106"/>
    </location>
</feature>
<feature type="transmembrane region" description="Helical" evidence="1">
    <location>
        <begin position="126"/>
        <end position="145"/>
    </location>
</feature>
<proteinExistence type="predicted"/>
<evidence type="ECO:0000256" key="1">
    <source>
        <dbReference type="SAM" id="Phobius"/>
    </source>
</evidence>
<dbReference type="STRING" id="216942.SLITO_v1c10100"/>
<organism evidence="2 3">
    <name type="scientific">Spiroplasma litorale</name>
    <dbReference type="NCBI Taxonomy" id="216942"/>
    <lineage>
        <taxon>Bacteria</taxon>
        <taxon>Bacillati</taxon>
        <taxon>Mycoplasmatota</taxon>
        <taxon>Mollicutes</taxon>
        <taxon>Entomoplasmatales</taxon>
        <taxon>Spiroplasmataceae</taxon>
        <taxon>Spiroplasma</taxon>
    </lineage>
</organism>
<feature type="transmembrane region" description="Helical" evidence="1">
    <location>
        <begin position="41"/>
        <end position="61"/>
    </location>
</feature>
<dbReference type="Proteomes" id="UP000067476">
    <property type="component" value="Chromosome"/>
</dbReference>
<feature type="transmembrane region" description="Helical" evidence="1">
    <location>
        <begin position="17"/>
        <end position="35"/>
    </location>
</feature>
<feature type="transmembrane region" description="Helical" evidence="1">
    <location>
        <begin position="173"/>
        <end position="192"/>
    </location>
</feature>
<gene>
    <name evidence="2" type="ORF">SLITO_v1c10100</name>
</gene>
<keyword evidence="1" id="KW-0812">Transmembrane</keyword>
<evidence type="ECO:0000313" key="3">
    <source>
        <dbReference type="Proteomes" id="UP000067476"/>
    </source>
</evidence>
<protein>
    <recommendedName>
        <fullName evidence="4">Transmembrane protein</fullName>
    </recommendedName>
</protein>